<reference evidence="3" key="3">
    <citation type="submission" date="2022-12" db="EMBL/GenBank/DDBJ databases">
        <title>Genome analysis and biological profiling of marine Salinicoccus roseus MOSEL-ME25.</title>
        <authorList>
            <person name="Mirza F.T."/>
            <person name="Xie Y."/>
            <person name="Shinwari Z.K."/>
        </authorList>
    </citation>
    <scope>NUCLEOTIDE SEQUENCE</scope>
    <source>
        <strain evidence="3">MOSEL-ME25</strain>
    </source>
</reference>
<dbReference type="InterPro" id="IPR024047">
    <property type="entry name" value="MM3350-like_sf"/>
</dbReference>
<sequence length="575" mass="65353">MVRNLGHDSEAASKKGYIRELNEILTDPEVLQQMLSQIPPKEYYALMSYVNRAEYSVKLNDFRILHFTGVILPVSEDVGMLHKEVMEAVKRAAQDRAVPRSPVDSSNGYDAMRLKVTLLHTKTPIWREIIVPMNLNFYELHLIIQAAMGWDDSHMAEFLDDHHEIFVHSFDMEGRMEFGTDGSRKEYLAREVQVGAVLGEGDSIRYWYDYGDDWLHEVKVLEAMTLGERVLPSVEKYRGPVVMDDVGGVGGLEEMLAILKDGSHPEYEETLLWARSNGYRQRYPKQAINRRLAALFSGEGPLGASDAGALGLEESIEGLISEHEYALALLGDGAAPGDYIDAIVGYAEDPHRLHGVVAEMDEEEVLTVVDWLLGQEGDAVQYILAKKDGMKTLHARRLVVPAGSGPLDRWAIHPSISEPLLALLFDKESPKHPGRLHSEKYLKDMDMKRLVDESMTIEEIKDRLRAMKYRGYSKLKKWELVEKYVELLTSREWLTRLFERIHPVELVVLNNKLETDELPFWSSLEPCHDLQRLGLVFEAAYDGCFMHSETARAVRKVDIDSIIEAHIEAGRLNLQ</sequence>
<feature type="domain" description="Plasmid pRiA4b Orf3-like" evidence="1">
    <location>
        <begin position="111"/>
        <end position="279"/>
    </location>
</feature>
<dbReference type="RefSeq" id="WP_040106155.1">
    <property type="nucleotide sequence ID" value="NZ_JABEVU030000001.1"/>
</dbReference>
<name>A0A0C2E5R5_9STAP</name>
<keyword evidence="5" id="KW-1185">Reference proteome</keyword>
<dbReference type="GeneID" id="77845561"/>
<reference evidence="2 4" key="1">
    <citation type="submission" date="2015-01" db="EMBL/GenBank/DDBJ databases">
        <title>Genome sequences of high lactate-tolerant strain Salinicoccus roseus W12 with industrial interest.</title>
        <authorList>
            <person name="Wang H."/>
            <person name="Yu B."/>
        </authorList>
    </citation>
    <scope>NUCLEOTIDE SEQUENCE [LARGE SCALE GENOMIC DNA]</scope>
    <source>
        <strain evidence="2 4">W12</strain>
    </source>
</reference>
<evidence type="ECO:0000313" key="4">
    <source>
        <dbReference type="Proteomes" id="UP000031546"/>
    </source>
</evidence>
<protein>
    <submittedName>
        <fullName evidence="3">Plasmid pRiA4b ORF-3 family protein</fullName>
    </submittedName>
</protein>
<evidence type="ECO:0000313" key="5">
    <source>
        <dbReference type="Proteomes" id="UP000527860"/>
    </source>
</evidence>
<evidence type="ECO:0000259" key="1">
    <source>
        <dbReference type="Pfam" id="PF07929"/>
    </source>
</evidence>
<dbReference type="EMBL" id="JABEVU030000001">
    <property type="protein sequence ID" value="MDB0580808.1"/>
    <property type="molecule type" value="Genomic_DNA"/>
</dbReference>
<evidence type="ECO:0000313" key="2">
    <source>
        <dbReference type="EMBL" id="KIH70697.1"/>
    </source>
</evidence>
<dbReference type="Proteomes" id="UP000527860">
    <property type="component" value="Unassembled WGS sequence"/>
</dbReference>
<dbReference type="STRING" id="45670.SN16_08335"/>
<dbReference type="EMBL" id="JXII01000006">
    <property type="protein sequence ID" value="KIH70697.1"/>
    <property type="molecule type" value="Genomic_DNA"/>
</dbReference>
<dbReference type="Pfam" id="PF07929">
    <property type="entry name" value="PRiA4_ORF3"/>
    <property type="match status" value="1"/>
</dbReference>
<dbReference type="PANTHER" id="PTHR41878:SF1">
    <property type="entry name" value="TNPR PROTEIN"/>
    <property type="match status" value="1"/>
</dbReference>
<reference evidence="3" key="2">
    <citation type="submission" date="2020-04" db="EMBL/GenBank/DDBJ databases">
        <authorList>
            <person name="Tanveer F."/>
            <person name="Xie Y."/>
            <person name="Shinwari Z.K."/>
        </authorList>
    </citation>
    <scope>NUCLEOTIDE SEQUENCE</scope>
    <source>
        <strain evidence="3">MOSEL-ME25</strain>
    </source>
</reference>
<dbReference type="AlphaFoldDB" id="A0A0C2E5R5"/>
<organism evidence="2 4">
    <name type="scientific">Salinicoccus roseus</name>
    <dbReference type="NCBI Taxonomy" id="45670"/>
    <lineage>
        <taxon>Bacteria</taxon>
        <taxon>Bacillati</taxon>
        <taxon>Bacillota</taxon>
        <taxon>Bacilli</taxon>
        <taxon>Bacillales</taxon>
        <taxon>Staphylococcaceae</taxon>
        <taxon>Salinicoccus</taxon>
    </lineage>
</organism>
<comment type="caution">
    <text evidence="2">The sequence shown here is derived from an EMBL/GenBank/DDBJ whole genome shotgun (WGS) entry which is preliminary data.</text>
</comment>
<dbReference type="InterPro" id="IPR012912">
    <property type="entry name" value="Plasmid_pRiA4b_Orf3-like"/>
</dbReference>
<dbReference type="Proteomes" id="UP000031546">
    <property type="component" value="Unassembled WGS sequence"/>
</dbReference>
<dbReference type="SUPFAM" id="SSF159941">
    <property type="entry name" value="MM3350-like"/>
    <property type="match status" value="1"/>
</dbReference>
<accession>A0A0C2E5R5</accession>
<dbReference type="Gene3D" id="3.10.290.30">
    <property type="entry name" value="MM3350-like"/>
    <property type="match status" value="1"/>
</dbReference>
<gene>
    <name evidence="3" type="ORF">F7P68_0009710</name>
    <name evidence="2" type="ORF">SN16_08335</name>
</gene>
<evidence type="ECO:0000313" key="3">
    <source>
        <dbReference type="EMBL" id="MDB0580808.1"/>
    </source>
</evidence>
<dbReference type="OrthoDB" id="9801392at2"/>
<proteinExistence type="predicted"/>
<dbReference type="PANTHER" id="PTHR41878">
    <property type="entry name" value="LEXA REPRESSOR-RELATED"/>
    <property type="match status" value="1"/>
</dbReference>